<dbReference type="PANTHER" id="PTHR43441:SF11">
    <property type="entry name" value="RIBOSOMAL-PROTEIN-SERINE ACETYLTRANSFERASE"/>
    <property type="match status" value="1"/>
</dbReference>
<dbReference type="KEGG" id="lcu:PL11_002605"/>
<evidence type="ECO:0000313" key="2">
    <source>
        <dbReference type="EMBL" id="AQW20881.1"/>
    </source>
</evidence>
<dbReference type="EMBL" id="CP018906">
    <property type="protein sequence ID" value="AQW20881.1"/>
    <property type="molecule type" value="Genomic_DNA"/>
</dbReference>
<dbReference type="SUPFAM" id="SSF55729">
    <property type="entry name" value="Acyl-CoA N-acyltransferases (Nat)"/>
    <property type="match status" value="1"/>
</dbReference>
<dbReference type="GO" id="GO:0008999">
    <property type="term" value="F:protein-N-terminal-alanine acetyltransferase activity"/>
    <property type="evidence" value="ECO:0007669"/>
    <property type="project" value="TreeGrafter"/>
</dbReference>
<keyword evidence="3" id="KW-1185">Reference proteome</keyword>
<dbReference type="PANTHER" id="PTHR43441">
    <property type="entry name" value="RIBOSOMAL-PROTEIN-SERINE ACETYLTRANSFERASE"/>
    <property type="match status" value="1"/>
</dbReference>
<protein>
    <submittedName>
        <fullName evidence="2">GNAT family N-acetyltransferase</fullName>
    </submittedName>
</protein>
<dbReference type="RefSeq" id="WP_035166158.1">
    <property type="nucleotide sequence ID" value="NZ_CP018906.1"/>
</dbReference>
<accession>A0A1S6QH03</accession>
<dbReference type="InterPro" id="IPR051908">
    <property type="entry name" value="Ribosomal_N-acetyltransferase"/>
</dbReference>
<sequence>MFTHQVNQSISLKLPAVSDAAALYELVDEDRRDFSQWLPWAEQMMSVQDEASFLDYGIKKMAEGNFWFAIILVDNEVAGMIDIHAIDQEHHRGEIGYWLSERYQGQGAVTASLEAVEDIAFNELAIHRLELFAVTTNTKSRAVAERRFFHQDAVLKDYLMNNGKYEDAVLYSKIADN</sequence>
<dbReference type="OrthoDB" id="9784707at2"/>
<dbReference type="InterPro" id="IPR016181">
    <property type="entry name" value="Acyl_CoA_acyltransferase"/>
</dbReference>
<feature type="domain" description="N-acetyltransferase" evidence="1">
    <location>
        <begin position="24"/>
        <end position="176"/>
    </location>
</feature>
<proteinExistence type="predicted"/>
<dbReference type="GO" id="GO:1990189">
    <property type="term" value="F:protein N-terminal-serine acetyltransferase activity"/>
    <property type="evidence" value="ECO:0007669"/>
    <property type="project" value="TreeGrafter"/>
</dbReference>
<organism evidence="2 3">
    <name type="scientific">Lentilactobacillus curieae</name>
    <dbReference type="NCBI Taxonomy" id="1138822"/>
    <lineage>
        <taxon>Bacteria</taxon>
        <taxon>Bacillati</taxon>
        <taxon>Bacillota</taxon>
        <taxon>Bacilli</taxon>
        <taxon>Lactobacillales</taxon>
        <taxon>Lactobacillaceae</taxon>
        <taxon>Lentilactobacillus</taxon>
    </lineage>
</organism>
<reference evidence="2 3" key="1">
    <citation type="journal article" date="2015" name="Genome Announc.">
        <title>Genome Sequence of Lactobacillus curieae CCTCC M 2011381T, a Novel Producer of Gamma-aminobutyric Acid.</title>
        <authorList>
            <person name="Wang Y."/>
            <person name="Wang Y."/>
            <person name="Lang C."/>
            <person name="Wei D."/>
            <person name="Xu P."/>
            <person name="Xie J."/>
        </authorList>
    </citation>
    <scope>NUCLEOTIDE SEQUENCE [LARGE SCALE GENOMIC DNA]</scope>
    <source>
        <strain evidence="2 3">CCTCC M 2011381</strain>
    </source>
</reference>
<dbReference type="Gene3D" id="3.40.630.30">
    <property type="match status" value="1"/>
</dbReference>
<keyword evidence="2" id="KW-0808">Transferase</keyword>
<dbReference type="Proteomes" id="UP000030361">
    <property type="component" value="Chromosome"/>
</dbReference>
<evidence type="ECO:0000259" key="1">
    <source>
        <dbReference type="PROSITE" id="PS51186"/>
    </source>
</evidence>
<name>A0A1S6QH03_9LACO</name>
<dbReference type="Pfam" id="PF13302">
    <property type="entry name" value="Acetyltransf_3"/>
    <property type="match status" value="1"/>
</dbReference>
<dbReference type="InterPro" id="IPR000182">
    <property type="entry name" value="GNAT_dom"/>
</dbReference>
<dbReference type="PROSITE" id="PS51186">
    <property type="entry name" value="GNAT"/>
    <property type="match status" value="1"/>
</dbReference>
<dbReference type="AlphaFoldDB" id="A0A1S6QH03"/>
<dbReference type="eggNOG" id="COG1670">
    <property type="taxonomic scope" value="Bacteria"/>
</dbReference>
<dbReference type="GO" id="GO:0005737">
    <property type="term" value="C:cytoplasm"/>
    <property type="evidence" value="ECO:0007669"/>
    <property type="project" value="TreeGrafter"/>
</dbReference>
<gene>
    <name evidence="2" type="ORF">PL11_002605</name>
</gene>
<evidence type="ECO:0000313" key="3">
    <source>
        <dbReference type="Proteomes" id="UP000030361"/>
    </source>
</evidence>